<keyword evidence="2" id="KW-1185">Reference proteome</keyword>
<dbReference type="AlphaFoldDB" id="A0A0S6VSD4"/>
<gene>
    <name evidence="1" type="ORF">U14_01469</name>
</gene>
<proteinExistence type="predicted"/>
<dbReference type="EMBL" id="DF820456">
    <property type="protein sequence ID" value="GAK50242.1"/>
    <property type="molecule type" value="Genomic_DNA"/>
</dbReference>
<dbReference type="HOGENOM" id="CLU_3149839_0_0_0"/>
<reference evidence="1" key="1">
    <citation type="journal article" date="2015" name="PeerJ">
        <title>First genomic representation of candidate bacterial phylum KSB3 points to enhanced environmental sensing as a trigger of wastewater bulking.</title>
        <authorList>
            <person name="Sekiguchi Y."/>
            <person name="Ohashi A."/>
            <person name="Parks D.H."/>
            <person name="Yamauchi T."/>
            <person name="Tyson G.W."/>
            <person name="Hugenholtz P."/>
        </authorList>
    </citation>
    <scope>NUCLEOTIDE SEQUENCE [LARGE SCALE GENOMIC DNA]</scope>
</reference>
<protein>
    <submittedName>
        <fullName evidence="1">Uncharacterized protein</fullName>
    </submittedName>
</protein>
<evidence type="ECO:0000313" key="2">
    <source>
        <dbReference type="Proteomes" id="UP000030700"/>
    </source>
</evidence>
<name>A0A0S6VSD4_9BACT</name>
<dbReference type="Proteomes" id="UP000030700">
    <property type="component" value="Unassembled WGS sequence"/>
</dbReference>
<accession>A0A0S6VSD4</accession>
<organism evidence="1">
    <name type="scientific">Candidatus Moduliflexus flocculans</name>
    <dbReference type="NCBI Taxonomy" id="1499966"/>
    <lineage>
        <taxon>Bacteria</taxon>
        <taxon>Candidatus Moduliflexota</taxon>
        <taxon>Candidatus Moduliflexia</taxon>
        <taxon>Candidatus Moduliflexales</taxon>
        <taxon>Candidatus Moduliflexaceae</taxon>
    </lineage>
</organism>
<evidence type="ECO:0000313" key="1">
    <source>
        <dbReference type="EMBL" id="GAK50242.1"/>
    </source>
</evidence>
<sequence length="48" mass="5093">MQSGFFAVRSQRGLSDTLKMSDRPHACLISEDGGDSDHVGDVIRAASA</sequence>